<gene>
    <name evidence="2" type="ORF">ANI02nite_13800</name>
</gene>
<evidence type="ECO:0000313" key="3">
    <source>
        <dbReference type="Proteomes" id="UP000321635"/>
    </source>
</evidence>
<keyword evidence="3" id="KW-1185">Reference proteome</keyword>
<feature type="chain" id="PRO_5022004030" description="ABM domain-containing protein" evidence="1">
    <location>
        <begin position="21"/>
        <end position="122"/>
    </location>
</feature>
<dbReference type="OrthoDB" id="8480715at2"/>
<dbReference type="RefSeq" id="WP_146882284.1">
    <property type="nucleotide sequence ID" value="NZ_AUBI01000003.1"/>
</dbReference>
<keyword evidence="1" id="KW-0732">Signal</keyword>
<organism evidence="2 3">
    <name type="scientific">Acetobacter nitrogenifigens DSM 23921 = NBRC 105050</name>
    <dbReference type="NCBI Taxonomy" id="1120919"/>
    <lineage>
        <taxon>Bacteria</taxon>
        <taxon>Pseudomonadati</taxon>
        <taxon>Pseudomonadota</taxon>
        <taxon>Alphaproteobacteria</taxon>
        <taxon>Acetobacterales</taxon>
        <taxon>Acetobacteraceae</taxon>
        <taxon>Acetobacter</taxon>
    </lineage>
</organism>
<proteinExistence type="predicted"/>
<dbReference type="SUPFAM" id="SSF54909">
    <property type="entry name" value="Dimeric alpha+beta barrel"/>
    <property type="match status" value="1"/>
</dbReference>
<dbReference type="EMBL" id="BJYF01000007">
    <property type="protein sequence ID" value="GEN59496.1"/>
    <property type="molecule type" value="Genomic_DNA"/>
</dbReference>
<reference evidence="2 3" key="1">
    <citation type="submission" date="2019-07" db="EMBL/GenBank/DDBJ databases">
        <title>Whole genome shotgun sequence of Acetobacter nitrogenifigens NBRC 105050.</title>
        <authorList>
            <person name="Hosoyama A."/>
            <person name="Uohara A."/>
            <person name="Ohji S."/>
            <person name="Ichikawa N."/>
        </authorList>
    </citation>
    <scope>NUCLEOTIDE SEQUENCE [LARGE SCALE GENOMIC DNA]</scope>
    <source>
        <strain evidence="2 3">NBRC 105050</strain>
    </source>
</reference>
<dbReference type="STRING" id="1120919.GCA_000429165_01100"/>
<dbReference type="AlphaFoldDB" id="A0A511X972"/>
<evidence type="ECO:0000256" key="1">
    <source>
        <dbReference type="SAM" id="SignalP"/>
    </source>
</evidence>
<protein>
    <recommendedName>
        <fullName evidence="4">ABM domain-containing protein</fullName>
    </recommendedName>
</protein>
<accession>A0A511X972</accession>
<evidence type="ECO:0000313" key="2">
    <source>
        <dbReference type="EMBL" id="GEN59496.1"/>
    </source>
</evidence>
<dbReference type="Proteomes" id="UP000321635">
    <property type="component" value="Unassembled WGS sequence"/>
</dbReference>
<comment type="caution">
    <text evidence="2">The sequence shown here is derived from an EMBL/GenBank/DDBJ whole genome shotgun (WGS) entry which is preliminary data.</text>
</comment>
<evidence type="ECO:0008006" key="4">
    <source>
        <dbReference type="Google" id="ProtNLM"/>
    </source>
</evidence>
<sequence length="122" mass="13804">MFFRKYLYLVSMAITVPALAAPTTGAFHSIVNVDLMPSDQVEGEKLLVNYRDQLKNDPNVQSIALIQQAGDASNHFILTETFASEAAYRRFIESEAVRRFRAALYPHLGSPWDERLGSEQLR</sequence>
<name>A0A511X972_9PROT</name>
<dbReference type="InterPro" id="IPR011008">
    <property type="entry name" value="Dimeric_a/b-barrel"/>
</dbReference>
<dbReference type="Gene3D" id="3.30.70.100">
    <property type="match status" value="1"/>
</dbReference>
<feature type="signal peptide" evidence="1">
    <location>
        <begin position="1"/>
        <end position="20"/>
    </location>
</feature>